<sequence length="80" mass="8988">MIPVSSAWAPVPLSTETRSWAWSLRQIMPQATSRRRRVVVILSGVTLIDFLHYGLVSLVGIAAVATLWFACYVVYRLHSD</sequence>
<dbReference type="EMBL" id="PVSR01000031">
    <property type="protein sequence ID" value="PRW62476.1"/>
    <property type="molecule type" value="Genomic_DNA"/>
</dbReference>
<evidence type="ECO:0000313" key="3">
    <source>
        <dbReference type="Proteomes" id="UP000239352"/>
    </source>
</evidence>
<gene>
    <name evidence="2" type="ORF">CEP50_15165</name>
</gene>
<evidence type="ECO:0000313" key="2">
    <source>
        <dbReference type="EMBL" id="PRW62476.1"/>
    </source>
</evidence>
<comment type="caution">
    <text evidence="2">The sequence shown here is derived from an EMBL/GenBank/DDBJ whole genome shotgun (WGS) entry which is preliminary data.</text>
</comment>
<keyword evidence="3" id="KW-1185">Reference proteome</keyword>
<protein>
    <submittedName>
        <fullName evidence="2">Uncharacterized protein</fullName>
    </submittedName>
</protein>
<dbReference type="STRING" id="1050202.GCA_000384035_03905"/>
<dbReference type="AlphaFoldDB" id="A0A2T0GTM8"/>
<keyword evidence="1" id="KW-0812">Transmembrane</keyword>
<dbReference type="InParanoid" id="A0A2T0GTM8"/>
<proteinExistence type="predicted"/>
<feature type="transmembrane region" description="Helical" evidence="1">
    <location>
        <begin position="50"/>
        <end position="75"/>
    </location>
</feature>
<keyword evidence="1" id="KW-0472">Membrane</keyword>
<accession>A0A2T0GTM8</accession>
<evidence type="ECO:0000256" key="1">
    <source>
        <dbReference type="SAM" id="Phobius"/>
    </source>
</evidence>
<keyword evidence="1" id="KW-1133">Transmembrane helix</keyword>
<name>A0A2T0GTM8_ACTMO</name>
<dbReference type="Proteomes" id="UP000239352">
    <property type="component" value="Unassembled WGS sequence"/>
</dbReference>
<reference evidence="2 3" key="1">
    <citation type="submission" date="2018-03" db="EMBL/GenBank/DDBJ databases">
        <title>Actinopolyspora mortivallis from Sahara, screening for active biomolecules.</title>
        <authorList>
            <person name="Selama O."/>
            <person name="Wellington E.M.H."/>
            <person name="Hacene H."/>
        </authorList>
    </citation>
    <scope>NUCLEOTIDE SEQUENCE [LARGE SCALE GENOMIC DNA]</scope>
    <source>
        <strain evidence="2 3">M5A</strain>
    </source>
</reference>
<organism evidence="2 3">
    <name type="scientific">Actinopolyspora mortivallis</name>
    <dbReference type="NCBI Taxonomy" id="33906"/>
    <lineage>
        <taxon>Bacteria</taxon>
        <taxon>Bacillati</taxon>
        <taxon>Actinomycetota</taxon>
        <taxon>Actinomycetes</taxon>
        <taxon>Actinopolysporales</taxon>
        <taxon>Actinopolysporaceae</taxon>
        <taxon>Actinopolyspora</taxon>
    </lineage>
</organism>